<dbReference type="PRINTS" id="PR00344">
    <property type="entry name" value="BCTRLSENSOR"/>
</dbReference>
<dbReference type="SUPFAM" id="SSF103190">
    <property type="entry name" value="Sensory domain-like"/>
    <property type="match status" value="1"/>
</dbReference>
<dbReference type="EC" id="2.7.13.3" evidence="3"/>
<dbReference type="Gene3D" id="3.30.450.20">
    <property type="entry name" value="PAS domain"/>
    <property type="match status" value="2"/>
</dbReference>
<evidence type="ECO:0000256" key="8">
    <source>
        <dbReference type="ARBA" id="ARBA00022741"/>
    </source>
</evidence>
<evidence type="ECO:0000256" key="4">
    <source>
        <dbReference type="ARBA" id="ARBA00022475"/>
    </source>
</evidence>
<evidence type="ECO:0000256" key="11">
    <source>
        <dbReference type="ARBA" id="ARBA00022989"/>
    </source>
</evidence>
<feature type="coiled-coil region" evidence="13">
    <location>
        <begin position="642"/>
        <end position="676"/>
    </location>
</feature>
<dbReference type="InterPro" id="IPR000014">
    <property type="entry name" value="PAS"/>
</dbReference>
<keyword evidence="19" id="KW-1185">Reference proteome</keyword>
<dbReference type="InterPro" id="IPR036890">
    <property type="entry name" value="HATPase_C_sf"/>
</dbReference>
<feature type="transmembrane region" description="Helical" evidence="15">
    <location>
        <begin position="6"/>
        <end position="27"/>
    </location>
</feature>
<evidence type="ECO:0000256" key="12">
    <source>
        <dbReference type="ARBA" id="ARBA00023012"/>
    </source>
</evidence>
<name>A0A369WY77_9GAMM</name>
<keyword evidence="7 15" id="KW-0812">Transmembrane</keyword>
<keyword evidence="8" id="KW-0547">Nucleotide-binding</keyword>
<keyword evidence="9" id="KW-0418">Kinase</keyword>
<dbReference type="PROSITE" id="PS50109">
    <property type="entry name" value="HIS_KIN"/>
    <property type="match status" value="1"/>
</dbReference>
<comment type="caution">
    <text evidence="18">The sequence shown here is derived from an EMBL/GenBank/DDBJ whole genome shotgun (WGS) entry which is preliminary data.</text>
</comment>
<dbReference type="SMART" id="SM00387">
    <property type="entry name" value="HATPase_c"/>
    <property type="match status" value="1"/>
</dbReference>
<dbReference type="InterPro" id="IPR036097">
    <property type="entry name" value="HisK_dim/P_sf"/>
</dbReference>
<evidence type="ECO:0000256" key="15">
    <source>
        <dbReference type="SAM" id="Phobius"/>
    </source>
</evidence>
<dbReference type="GO" id="GO:0005524">
    <property type="term" value="F:ATP binding"/>
    <property type="evidence" value="ECO:0007669"/>
    <property type="project" value="UniProtKB-KW"/>
</dbReference>
<dbReference type="InterPro" id="IPR005467">
    <property type="entry name" value="His_kinase_dom"/>
</dbReference>
<sequence>MVRVGLFKQVLSAVLVVVISLVLIGWLSARHYALERAGEQLESSIQADLKRLAQFSNHWLSTSRSFLEYSAATEIVHSMNTEQLKEAIQHLAKFIPTSNLSMVLNRQGVSIARSDGQPGRNYSNQPYFKAIFHQHKPFAFQLTIDKNSGEYMMWLAVPITETSGLPQGVLVSSIDPRAFQSQVKSLFADSQRDYLVLASDLSVVASTAHPKATNSVFDLQGSAYPECNLSGTTRLVTNQLYEPRWGREILLTGCHLESGWQVLVVEDPLITAAVGQQVDRWAMLALVSLLGVAFLSSLILTRLVISRLNQLGNQVVSASISGARISQEQDHTDDEFTQFRQTVSVAMYGQRLLNQLIQCSYDSQNLESFVHESLELINTAPWVSQASCVQLFITLTDDPDLFHNARITASGFDVQEIIFEQLESQICDCIATNQLVHKVTDSGTDSYAFPIYLDNMSGACFYIEFSQSWQLDDQQTHFTLTFLDIFASVINHLNARFSLQRQEELTHQIIDNSDLTIVVRSLAGEITLCNKGFERLYDVDRSIYRHFMSDMLSADQQFQLQQNDEIVIFKGIPVNYDETIELENGDTVYLQTVKFPIKDANNKVTGIGSVSTDISSRLQMEKQLQASYHNLEEQVLKRTRDLHDSNKELTKQKVELESLIQKLEEAQTQLIQAEKLASIGQLAAGVAHEINNPVGFVNSNLGSLQKYVDNIIQLINKYEAIIPELSDSVAKDIAETKEQLDFDFVIEDVQELIDESIEGLERVKKIVLDLKSFSRADQGDWEEVSLHDCLDSTLNVVWNELKYKAELVKNYQDIPHIICNASQINQVIINLLLNAAQAIEDFGQISITTGHNDDGVWLEVHDNGSGIPEHIQSRVFDPFFTTKDVGKGTGLGLSVSYNIVQSHGGDLSFKSTQGEGTCFRLWLPLVPPANKPTEPSTHQQTGSEPTGKGVKDNESTA</sequence>
<dbReference type="SUPFAM" id="SSF55874">
    <property type="entry name" value="ATPase domain of HSP90 chaperone/DNA topoisomerase II/histidine kinase"/>
    <property type="match status" value="1"/>
</dbReference>
<evidence type="ECO:0000259" key="17">
    <source>
        <dbReference type="PROSITE" id="PS50113"/>
    </source>
</evidence>
<comment type="catalytic activity">
    <reaction evidence="1">
        <text>ATP + protein L-histidine = ADP + protein N-phospho-L-histidine.</text>
        <dbReference type="EC" id="2.7.13.3"/>
    </reaction>
</comment>
<evidence type="ECO:0000313" key="18">
    <source>
        <dbReference type="EMBL" id="RDE24445.1"/>
    </source>
</evidence>
<protein>
    <recommendedName>
        <fullName evidence="3">histidine kinase</fullName>
        <ecNumber evidence="3">2.7.13.3</ecNumber>
    </recommendedName>
</protein>
<keyword evidence="4" id="KW-1003">Cell membrane</keyword>
<dbReference type="InterPro" id="IPR035965">
    <property type="entry name" value="PAS-like_dom_sf"/>
</dbReference>
<keyword evidence="13" id="KW-0175">Coiled coil</keyword>
<comment type="subcellular location">
    <subcellularLocation>
        <location evidence="2">Cell membrane</location>
        <topology evidence="2">Multi-pass membrane protein</topology>
    </subcellularLocation>
</comment>
<evidence type="ECO:0000256" key="13">
    <source>
        <dbReference type="SAM" id="Coils"/>
    </source>
</evidence>
<evidence type="ECO:0000256" key="6">
    <source>
        <dbReference type="ARBA" id="ARBA00022679"/>
    </source>
</evidence>
<feature type="domain" description="Histidine kinase" evidence="16">
    <location>
        <begin position="685"/>
        <end position="927"/>
    </location>
</feature>
<dbReference type="SMART" id="SM00388">
    <property type="entry name" value="HisKA"/>
    <property type="match status" value="1"/>
</dbReference>
<dbReference type="NCBIfam" id="TIGR00229">
    <property type="entry name" value="sensory_box"/>
    <property type="match status" value="1"/>
</dbReference>
<dbReference type="SUPFAM" id="SSF47384">
    <property type="entry name" value="Homodimeric domain of signal transducing histidine kinase"/>
    <property type="match status" value="1"/>
</dbReference>
<dbReference type="PANTHER" id="PTHR43065">
    <property type="entry name" value="SENSOR HISTIDINE KINASE"/>
    <property type="match status" value="1"/>
</dbReference>
<dbReference type="EMBL" id="QQOH01000001">
    <property type="protein sequence ID" value="RDE24445.1"/>
    <property type="molecule type" value="Genomic_DNA"/>
</dbReference>
<keyword evidence="5" id="KW-0597">Phosphoprotein</keyword>
<keyword evidence="12" id="KW-0902">Two-component regulatory system</keyword>
<gene>
    <name evidence="18" type="ORF">DV711_02330</name>
</gene>
<keyword evidence="10" id="KW-0067">ATP-binding</keyword>
<feature type="region of interest" description="Disordered" evidence="14">
    <location>
        <begin position="929"/>
        <end position="957"/>
    </location>
</feature>
<dbReference type="CDD" id="cd00130">
    <property type="entry name" value="PAS"/>
    <property type="match status" value="1"/>
</dbReference>
<keyword evidence="11 15" id="KW-1133">Transmembrane helix</keyword>
<evidence type="ECO:0000256" key="5">
    <source>
        <dbReference type="ARBA" id="ARBA00022553"/>
    </source>
</evidence>
<dbReference type="Pfam" id="PF02518">
    <property type="entry name" value="HATPase_c"/>
    <property type="match status" value="1"/>
</dbReference>
<dbReference type="CDD" id="cd12914">
    <property type="entry name" value="PDC1_DGC_like"/>
    <property type="match status" value="1"/>
</dbReference>
<evidence type="ECO:0000256" key="9">
    <source>
        <dbReference type="ARBA" id="ARBA00022777"/>
    </source>
</evidence>
<proteinExistence type="predicted"/>
<accession>A0A369WY77</accession>
<dbReference type="InterPro" id="IPR003661">
    <property type="entry name" value="HisK_dim/P_dom"/>
</dbReference>
<reference evidence="18 19" key="1">
    <citation type="submission" date="2018-07" db="EMBL/GenBank/DDBJ databases">
        <title>Motiliproteus coralliicola sp. nov., a bacterium isolated from Coral.</title>
        <authorList>
            <person name="Wang G."/>
        </authorList>
    </citation>
    <scope>NUCLEOTIDE SEQUENCE [LARGE SCALE GENOMIC DNA]</scope>
    <source>
        <strain evidence="18 19">C34</strain>
    </source>
</reference>
<dbReference type="InterPro" id="IPR004358">
    <property type="entry name" value="Sig_transdc_His_kin-like_C"/>
</dbReference>
<dbReference type="Gene3D" id="1.10.287.130">
    <property type="match status" value="1"/>
</dbReference>
<evidence type="ECO:0000256" key="14">
    <source>
        <dbReference type="SAM" id="MobiDB-lite"/>
    </source>
</evidence>
<dbReference type="Proteomes" id="UP000253769">
    <property type="component" value="Unassembled WGS sequence"/>
</dbReference>
<dbReference type="Gene3D" id="3.30.565.10">
    <property type="entry name" value="Histidine kinase-like ATPase, C-terminal domain"/>
    <property type="match status" value="1"/>
</dbReference>
<dbReference type="SUPFAM" id="SSF55785">
    <property type="entry name" value="PYP-like sensor domain (PAS domain)"/>
    <property type="match status" value="1"/>
</dbReference>
<evidence type="ECO:0000313" key="19">
    <source>
        <dbReference type="Proteomes" id="UP000253769"/>
    </source>
</evidence>
<evidence type="ECO:0000256" key="2">
    <source>
        <dbReference type="ARBA" id="ARBA00004651"/>
    </source>
</evidence>
<evidence type="ECO:0000256" key="7">
    <source>
        <dbReference type="ARBA" id="ARBA00022692"/>
    </source>
</evidence>
<dbReference type="AlphaFoldDB" id="A0A369WY77"/>
<feature type="transmembrane region" description="Helical" evidence="15">
    <location>
        <begin position="281"/>
        <end position="305"/>
    </location>
</feature>
<dbReference type="PANTHER" id="PTHR43065:SF50">
    <property type="entry name" value="HISTIDINE KINASE"/>
    <property type="match status" value="1"/>
</dbReference>
<evidence type="ECO:0000256" key="1">
    <source>
        <dbReference type="ARBA" id="ARBA00000085"/>
    </source>
</evidence>
<feature type="compositionally biased region" description="Polar residues" evidence="14">
    <location>
        <begin position="933"/>
        <end position="944"/>
    </location>
</feature>
<keyword evidence="6" id="KW-0808">Transferase</keyword>
<dbReference type="PROSITE" id="PS50113">
    <property type="entry name" value="PAC"/>
    <property type="match status" value="1"/>
</dbReference>
<dbReference type="GO" id="GO:0000155">
    <property type="term" value="F:phosphorelay sensor kinase activity"/>
    <property type="evidence" value="ECO:0007669"/>
    <property type="project" value="InterPro"/>
</dbReference>
<keyword evidence="15" id="KW-0472">Membrane</keyword>
<dbReference type="InterPro" id="IPR000700">
    <property type="entry name" value="PAS-assoc_C"/>
</dbReference>
<dbReference type="CDD" id="cd00082">
    <property type="entry name" value="HisKA"/>
    <property type="match status" value="1"/>
</dbReference>
<organism evidence="18 19">
    <name type="scientific">Motiliproteus coralliicola</name>
    <dbReference type="NCBI Taxonomy" id="2283196"/>
    <lineage>
        <taxon>Bacteria</taxon>
        <taxon>Pseudomonadati</taxon>
        <taxon>Pseudomonadota</taxon>
        <taxon>Gammaproteobacteria</taxon>
        <taxon>Oceanospirillales</taxon>
        <taxon>Oceanospirillaceae</taxon>
        <taxon>Motiliproteus</taxon>
    </lineage>
</organism>
<feature type="domain" description="PAC" evidence="17">
    <location>
        <begin position="574"/>
        <end position="626"/>
    </location>
</feature>
<dbReference type="InterPro" id="IPR029151">
    <property type="entry name" value="Sensor-like_sf"/>
</dbReference>
<dbReference type="InterPro" id="IPR003594">
    <property type="entry name" value="HATPase_dom"/>
</dbReference>
<evidence type="ECO:0000259" key="16">
    <source>
        <dbReference type="PROSITE" id="PS50109"/>
    </source>
</evidence>
<evidence type="ECO:0000256" key="10">
    <source>
        <dbReference type="ARBA" id="ARBA00022840"/>
    </source>
</evidence>
<dbReference type="GO" id="GO:0005886">
    <property type="term" value="C:plasma membrane"/>
    <property type="evidence" value="ECO:0007669"/>
    <property type="project" value="UniProtKB-SubCell"/>
</dbReference>
<evidence type="ECO:0000256" key="3">
    <source>
        <dbReference type="ARBA" id="ARBA00012438"/>
    </source>
</evidence>